<dbReference type="InterPro" id="IPR021359">
    <property type="entry name" value="DUF2812"/>
</dbReference>
<dbReference type="EMBL" id="CP102451">
    <property type="protein sequence ID" value="UUV98752.1"/>
    <property type="molecule type" value="Genomic_DNA"/>
</dbReference>
<gene>
    <name evidence="2" type="ORF">G314FT_09060</name>
</gene>
<feature type="transmembrane region" description="Helical" evidence="1">
    <location>
        <begin position="153"/>
        <end position="175"/>
    </location>
</feature>
<proteinExistence type="predicted"/>
<protein>
    <recommendedName>
        <fullName evidence="4">DUF2812 domain-containing protein</fullName>
    </recommendedName>
</protein>
<sequence>MIWKNTKIKLSKGLAFYAEKESIYFSKEASKGWQLKKISPLGFYVFRKAAAEESTWVIDFYSEKKEDIHEYIEFYQDSGWLLVENYRNRYFVFKSTGNYVFNYTDRQTYKERLKNETVWMLLQSLWAFFPSLAIYLILFYFNHFDMGLWFKAIISGILFLGIIFPVILGVLLLYFKMMYRKRPELYNNPKAIDKSQKFGRDMVITMIIGALFGFISSILFFNQ</sequence>
<accession>A0ABY5NYZ4</accession>
<keyword evidence="3" id="KW-1185">Reference proteome</keyword>
<keyword evidence="1" id="KW-1133">Transmembrane helix</keyword>
<dbReference type="RefSeq" id="WP_257702254.1">
    <property type="nucleotide sequence ID" value="NZ_CP102451.1"/>
</dbReference>
<keyword evidence="1" id="KW-0812">Transmembrane</keyword>
<dbReference type="Proteomes" id="UP001058273">
    <property type="component" value="Chromosome"/>
</dbReference>
<feature type="transmembrane region" description="Helical" evidence="1">
    <location>
        <begin position="202"/>
        <end position="221"/>
    </location>
</feature>
<organism evidence="2 3">
    <name type="scientific">Vagococcus luciliae</name>
    <dbReference type="NCBI Taxonomy" id="2920380"/>
    <lineage>
        <taxon>Bacteria</taxon>
        <taxon>Bacillati</taxon>
        <taxon>Bacillota</taxon>
        <taxon>Bacilli</taxon>
        <taxon>Lactobacillales</taxon>
        <taxon>Enterococcaceae</taxon>
        <taxon>Vagococcus</taxon>
    </lineage>
</organism>
<evidence type="ECO:0000256" key="1">
    <source>
        <dbReference type="SAM" id="Phobius"/>
    </source>
</evidence>
<feature type="transmembrane region" description="Helical" evidence="1">
    <location>
        <begin position="118"/>
        <end position="141"/>
    </location>
</feature>
<name>A0ABY5NYZ4_9ENTE</name>
<evidence type="ECO:0008006" key="4">
    <source>
        <dbReference type="Google" id="ProtNLM"/>
    </source>
</evidence>
<dbReference type="Pfam" id="PF11193">
    <property type="entry name" value="DUF2812"/>
    <property type="match status" value="1"/>
</dbReference>
<reference evidence="2" key="1">
    <citation type="submission" date="2022-08" db="EMBL/GenBank/DDBJ databases">
        <title>Genome sequence of Vagococcus luciliae DSM 112651.</title>
        <authorList>
            <person name="Juan G."/>
            <person name="Anja P."/>
            <person name="Rolf D."/>
            <person name="Kampfer P."/>
            <person name="Vilcinskas A."/>
        </authorList>
    </citation>
    <scope>NUCLEOTIDE SEQUENCE</scope>
    <source>
        <strain evidence="2">G314FT</strain>
    </source>
</reference>
<evidence type="ECO:0000313" key="2">
    <source>
        <dbReference type="EMBL" id="UUV98752.1"/>
    </source>
</evidence>
<evidence type="ECO:0000313" key="3">
    <source>
        <dbReference type="Proteomes" id="UP001058273"/>
    </source>
</evidence>
<reference evidence="2" key="2">
    <citation type="submission" date="2022-08" db="EMBL/GenBank/DDBJ databases">
        <authorList>
            <person name="Poehlein A."/>
            <person name="Guzman J."/>
            <person name="Daniel R."/>
            <person name="Vilcinskas A."/>
        </authorList>
    </citation>
    <scope>NUCLEOTIDE SEQUENCE</scope>
    <source>
        <strain evidence="2">G314FT</strain>
    </source>
</reference>
<keyword evidence="1" id="KW-0472">Membrane</keyword>